<reference evidence="1 2" key="3">
    <citation type="journal article" date="2022" name="Microbiol. Spectr.">
        <title>Folding features and dynamics of 3D genome architecture in plant fungal pathogens.</title>
        <authorList>
            <person name="Xia C."/>
        </authorList>
    </citation>
    <scope>NUCLEOTIDE SEQUENCE [LARGE SCALE GENOMIC DNA]</scope>
    <source>
        <strain evidence="1 2">93-210</strain>
    </source>
</reference>
<protein>
    <submittedName>
        <fullName evidence="1">Uncharacterized protein</fullName>
    </submittedName>
</protein>
<reference evidence="2" key="2">
    <citation type="journal article" date="2018" name="Mol. Plant Microbe Interact.">
        <title>Genome sequence resources for the wheat stripe rust pathogen (Puccinia striiformis f. sp. tritici) and the barley stripe rust pathogen (Puccinia striiformis f. sp. hordei).</title>
        <authorList>
            <person name="Xia C."/>
            <person name="Wang M."/>
            <person name="Yin C."/>
            <person name="Cornejo O.E."/>
            <person name="Hulbert S.H."/>
            <person name="Chen X."/>
        </authorList>
    </citation>
    <scope>NUCLEOTIDE SEQUENCE [LARGE SCALE GENOMIC DNA]</scope>
    <source>
        <strain evidence="2">93-210</strain>
    </source>
</reference>
<evidence type="ECO:0000313" key="2">
    <source>
        <dbReference type="Proteomes" id="UP001060170"/>
    </source>
</evidence>
<name>A0ACC0DWU7_9BASI</name>
<dbReference type="Proteomes" id="UP001060170">
    <property type="component" value="Chromosome 14"/>
</dbReference>
<dbReference type="EMBL" id="CM045878">
    <property type="protein sequence ID" value="KAI7940210.1"/>
    <property type="molecule type" value="Genomic_DNA"/>
</dbReference>
<sequence length="496" mass="56890">METSPTTPNDLPPEIVHKIISLSLGRCDECNPRTHRWKMKFLRICCLVCRGWVDVCQAFLFQHVYIRRTRTFVLFCKSISSSRKVGKYVRKLLIALPTWEDTSPYPMPRGVEKCLRLLEGLEELEVKPPFDGFFSQTALEQIQGLANLKRLTIRRVSGLEAANIKDYADRMVNPEVEKEKLDIFRKLVLPKTIEHLDLVQPSVEFMDHLPNILSELHASEPSDVTTTVACASQSDEPTNQPEPVKGLRSFSLRLSELYNARPNPSIYDKLPPILSARMTSFTLCLDTRLEDQTIINLLASTPFLENLKLGRVGLSQHLFRHLAPLQSLRSMSLIAHGPPVEADANVDWLEFCDAITNYIEKSPLLDSFEFDTALSIHTAFISLLLELLYVTTFESSRTFSRLKHLEIKHTDPPPMSSIERICERAPFLESLSIKVPVRTLGRLRTSLLKLTCLKRLELNNFLMVLRPHTTSIDIEPFFRFTERQNLKRNVQEVFTF</sequence>
<accession>A0ACC0DWU7</accession>
<reference evidence="2" key="1">
    <citation type="journal article" date="2018" name="BMC Genomics">
        <title>Genomic insights into host adaptation between the wheat stripe rust pathogen (Puccinia striiformis f. sp. tritici) and the barley stripe rust pathogen (Puccinia striiformis f. sp. hordei).</title>
        <authorList>
            <person name="Xia C."/>
            <person name="Wang M."/>
            <person name="Yin C."/>
            <person name="Cornejo O.E."/>
            <person name="Hulbert S.H."/>
            <person name="Chen X."/>
        </authorList>
    </citation>
    <scope>NUCLEOTIDE SEQUENCE [LARGE SCALE GENOMIC DNA]</scope>
    <source>
        <strain evidence="2">93-210</strain>
    </source>
</reference>
<organism evidence="1 2">
    <name type="scientific">Puccinia striiformis f. sp. tritici</name>
    <dbReference type="NCBI Taxonomy" id="168172"/>
    <lineage>
        <taxon>Eukaryota</taxon>
        <taxon>Fungi</taxon>
        <taxon>Dikarya</taxon>
        <taxon>Basidiomycota</taxon>
        <taxon>Pucciniomycotina</taxon>
        <taxon>Pucciniomycetes</taxon>
        <taxon>Pucciniales</taxon>
        <taxon>Pucciniaceae</taxon>
        <taxon>Puccinia</taxon>
    </lineage>
</organism>
<proteinExistence type="predicted"/>
<comment type="caution">
    <text evidence="1">The sequence shown here is derived from an EMBL/GenBank/DDBJ whole genome shotgun (WGS) entry which is preliminary data.</text>
</comment>
<evidence type="ECO:0000313" key="1">
    <source>
        <dbReference type="EMBL" id="KAI7940210.1"/>
    </source>
</evidence>
<gene>
    <name evidence="1" type="ORF">MJO28_013862</name>
</gene>
<keyword evidence="2" id="KW-1185">Reference proteome</keyword>